<protein>
    <submittedName>
        <fullName evidence="2">Putative hemomucin</fullName>
    </submittedName>
</protein>
<reference evidence="2" key="1">
    <citation type="journal article" date="2014" name="PLoS Negl. Trop. Dis.">
        <title>Identification and characterization of seminal fluid proteins in the Asian tiger mosquito, Aedes albopictus.</title>
        <authorList>
            <person name="Boes K.E."/>
            <person name="Ribeiro J.M."/>
            <person name="Wong A."/>
            <person name="Harrington L.C."/>
            <person name="Wolfner M.F."/>
            <person name="Sirot L.K."/>
        </authorList>
    </citation>
    <scope>NUCLEOTIDE SEQUENCE</scope>
    <source>
        <tissue evidence="2">Reproductive organs</tissue>
    </source>
</reference>
<organism evidence="2">
    <name type="scientific">Aedes albopictus</name>
    <name type="common">Asian tiger mosquito</name>
    <name type="synonym">Stegomyia albopicta</name>
    <dbReference type="NCBI Taxonomy" id="7160"/>
    <lineage>
        <taxon>Eukaryota</taxon>
        <taxon>Metazoa</taxon>
        <taxon>Ecdysozoa</taxon>
        <taxon>Arthropoda</taxon>
        <taxon>Hexapoda</taxon>
        <taxon>Insecta</taxon>
        <taxon>Pterygota</taxon>
        <taxon>Neoptera</taxon>
        <taxon>Endopterygota</taxon>
        <taxon>Diptera</taxon>
        <taxon>Nematocera</taxon>
        <taxon>Culicoidea</taxon>
        <taxon>Culicidae</taxon>
        <taxon>Culicinae</taxon>
        <taxon>Aedini</taxon>
        <taxon>Aedes</taxon>
        <taxon>Stegomyia</taxon>
    </lineage>
</organism>
<proteinExistence type="evidence at transcript level"/>
<feature type="non-terminal residue" evidence="2">
    <location>
        <position position="233"/>
    </location>
</feature>
<accession>A0A023EMT6</accession>
<sequence length="233" mass="26051">GIPCSPHGPALELTLLATLLDHLQFLLLWLRGVVGNFLVDGSRFRGPLRSGSRRGGWRGLLLLLFLLFGGRIRGDSWFLRHGSWLLHGGSWLFGSRFRSFLLLGRSRGCGGGGRFRSRLLRCCAWLGSSGHRLRRGWFLGGCSGGWFRSCGSGGCSGHWFLGGCGRGSWLWSRGSCRRRRRRRSSSGSGRLGRSGSRPSSERTLNLHRNLLTLYNMSLIHISHKEKFPSRSRE</sequence>
<dbReference type="AlphaFoldDB" id="A0A023EMT6"/>
<feature type="compositionally biased region" description="Low complexity" evidence="1">
    <location>
        <begin position="185"/>
        <end position="201"/>
    </location>
</feature>
<feature type="non-terminal residue" evidence="2">
    <location>
        <position position="1"/>
    </location>
</feature>
<dbReference type="EMBL" id="GAPW01003939">
    <property type="protein sequence ID" value="JAC09659.1"/>
    <property type="molecule type" value="mRNA"/>
</dbReference>
<feature type="region of interest" description="Disordered" evidence="1">
    <location>
        <begin position="181"/>
        <end position="201"/>
    </location>
</feature>
<name>A0A023EMT6_AEDAL</name>
<evidence type="ECO:0000313" key="2">
    <source>
        <dbReference type="EMBL" id="JAC09659.1"/>
    </source>
</evidence>
<evidence type="ECO:0000256" key="1">
    <source>
        <dbReference type="SAM" id="MobiDB-lite"/>
    </source>
</evidence>